<name>A0ABT1JAV0_9ACTN</name>
<proteinExistence type="predicted"/>
<evidence type="ECO:0000313" key="5">
    <source>
        <dbReference type="EMBL" id="MCP2314191.1"/>
    </source>
</evidence>
<dbReference type="Gene3D" id="1.10.10.10">
    <property type="entry name" value="Winged helix-like DNA-binding domain superfamily/Winged helix DNA-binding domain"/>
    <property type="match status" value="1"/>
</dbReference>
<dbReference type="Gene3D" id="1.20.120.530">
    <property type="entry name" value="GntR ligand-binding domain-like"/>
    <property type="match status" value="1"/>
</dbReference>
<dbReference type="Proteomes" id="UP001206483">
    <property type="component" value="Unassembled WGS sequence"/>
</dbReference>
<accession>A0ABT1JAV0</accession>
<sequence length="222" mass="24427">MLEYTLSPASPSSLVDNVTARIRDAILNGQMKPGDHLVERQLAARLEVSNVVVRDAFTRLADEGFVVRLPRRGTFVSSLTPDEVRDLGGIRGVLERYAAELAISRWTPESHAALAEICDWMDEAVAAGDLKRLFELDGAFHEGVWLAARSPALTLLTHNLHSKLSRYMRYGVSAESDVVADIPNAHRRLLELLVIGDPVRAGDAFHHHAVGSSQAMIERMLG</sequence>
<keyword evidence="6" id="KW-1185">Reference proteome</keyword>
<evidence type="ECO:0000256" key="2">
    <source>
        <dbReference type="ARBA" id="ARBA00023125"/>
    </source>
</evidence>
<comment type="caution">
    <text evidence="5">The sequence shown here is derived from an EMBL/GenBank/DDBJ whole genome shotgun (WGS) entry which is preliminary data.</text>
</comment>
<evidence type="ECO:0000256" key="1">
    <source>
        <dbReference type="ARBA" id="ARBA00023015"/>
    </source>
</evidence>
<gene>
    <name evidence="5" type="ORF">FHR36_007390</name>
</gene>
<evidence type="ECO:0000259" key="4">
    <source>
        <dbReference type="PROSITE" id="PS50949"/>
    </source>
</evidence>
<keyword evidence="3" id="KW-0804">Transcription</keyword>
<dbReference type="Pfam" id="PF07729">
    <property type="entry name" value="FCD"/>
    <property type="match status" value="1"/>
</dbReference>
<keyword evidence="1" id="KW-0805">Transcription regulation</keyword>
<reference evidence="5 6" key="1">
    <citation type="submission" date="2022-06" db="EMBL/GenBank/DDBJ databases">
        <title>Sequencing the genomes of 1000 actinobacteria strains.</title>
        <authorList>
            <person name="Klenk H.-P."/>
        </authorList>
    </citation>
    <scope>NUCLEOTIDE SEQUENCE [LARGE SCALE GENOMIC DNA]</scope>
    <source>
        <strain evidence="5 6">DSM 41656</strain>
    </source>
</reference>
<dbReference type="InterPro" id="IPR036388">
    <property type="entry name" value="WH-like_DNA-bd_sf"/>
</dbReference>
<dbReference type="Pfam" id="PF00392">
    <property type="entry name" value="GntR"/>
    <property type="match status" value="1"/>
</dbReference>
<dbReference type="InterPro" id="IPR036390">
    <property type="entry name" value="WH_DNA-bd_sf"/>
</dbReference>
<feature type="domain" description="HTH gntR-type" evidence="4">
    <location>
        <begin position="12"/>
        <end position="79"/>
    </location>
</feature>
<evidence type="ECO:0000313" key="6">
    <source>
        <dbReference type="Proteomes" id="UP001206483"/>
    </source>
</evidence>
<dbReference type="PANTHER" id="PTHR43537">
    <property type="entry name" value="TRANSCRIPTIONAL REGULATOR, GNTR FAMILY"/>
    <property type="match status" value="1"/>
</dbReference>
<dbReference type="InterPro" id="IPR008920">
    <property type="entry name" value="TF_FadR/GntR_C"/>
</dbReference>
<dbReference type="GO" id="GO:0003677">
    <property type="term" value="F:DNA binding"/>
    <property type="evidence" value="ECO:0007669"/>
    <property type="project" value="UniProtKB-KW"/>
</dbReference>
<dbReference type="SUPFAM" id="SSF48008">
    <property type="entry name" value="GntR ligand-binding domain-like"/>
    <property type="match status" value="1"/>
</dbReference>
<dbReference type="RefSeq" id="WP_253804519.1">
    <property type="nucleotide sequence ID" value="NZ_BAAAUB010000015.1"/>
</dbReference>
<dbReference type="InterPro" id="IPR000524">
    <property type="entry name" value="Tscrpt_reg_HTH_GntR"/>
</dbReference>
<dbReference type="SMART" id="SM00895">
    <property type="entry name" value="FCD"/>
    <property type="match status" value="1"/>
</dbReference>
<dbReference type="CDD" id="cd07377">
    <property type="entry name" value="WHTH_GntR"/>
    <property type="match status" value="1"/>
</dbReference>
<evidence type="ECO:0000256" key="3">
    <source>
        <dbReference type="ARBA" id="ARBA00023163"/>
    </source>
</evidence>
<dbReference type="SUPFAM" id="SSF46785">
    <property type="entry name" value="Winged helix' DNA-binding domain"/>
    <property type="match status" value="1"/>
</dbReference>
<dbReference type="PANTHER" id="PTHR43537:SF24">
    <property type="entry name" value="GLUCONATE OPERON TRANSCRIPTIONAL REPRESSOR"/>
    <property type="match status" value="1"/>
</dbReference>
<dbReference type="EMBL" id="JAMZDX010000008">
    <property type="protein sequence ID" value="MCP2314191.1"/>
    <property type="molecule type" value="Genomic_DNA"/>
</dbReference>
<dbReference type="PROSITE" id="PS50949">
    <property type="entry name" value="HTH_GNTR"/>
    <property type="match status" value="1"/>
</dbReference>
<dbReference type="SMART" id="SM00345">
    <property type="entry name" value="HTH_GNTR"/>
    <property type="match status" value="1"/>
</dbReference>
<protein>
    <submittedName>
        <fullName evidence="5">DNA-binding GntR family transcriptional regulator</fullName>
    </submittedName>
</protein>
<dbReference type="InterPro" id="IPR011711">
    <property type="entry name" value="GntR_C"/>
</dbReference>
<organism evidence="5 6">
    <name type="scientific">Kitasatospora paracochleata</name>
    <dbReference type="NCBI Taxonomy" id="58354"/>
    <lineage>
        <taxon>Bacteria</taxon>
        <taxon>Bacillati</taxon>
        <taxon>Actinomycetota</taxon>
        <taxon>Actinomycetes</taxon>
        <taxon>Kitasatosporales</taxon>
        <taxon>Streptomycetaceae</taxon>
        <taxon>Kitasatospora</taxon>
    </lineage>
</organism>
<keyword evidence="2 5" id="KW-0238">DNA-binding</keyword>